<gene>
    <name evidence="6" type="ORF">Pcinc_007170</name>
</gene>
<evidence type="ECO:0000313" key="7">
    <source>
        <dbReference type="Proteomes" id="UP001286313"/>
    </source>
</evidence>
<dbReference type="PROSITE" id="PS50089">
    <property type="entry name" value="ZF_RING_2"/>
    <property type="match status" value="1"/>
</dbReference>
<dbReference type="InterPro" id="IPR013083">
    <property type="entry name" value="Znf_RING/FYVE/PHD"/>
</dbReference>
<evidence type="ECO:0000313" key="6">
    <source>
        <dbReference type="EMBL" id="KAK3888786.1"/>
    </source>
</evidence>
<dbReference type="SUPFAM" id="SSF57850">
    <property type="entry name" value="RING/U-box"/>
    <property type="match status" value="1"/>
</dbReference>
<dbReference type="Gene3D" id="2.40.100.10">
    <property type="entry name" value="Cyclophilin-like"/>
    <property type="match status" value="1"/>
</dbReference>
<dbReference type="Gene3D" id="3.30.40.10">
    <property type="entry name" value="Zinc/RING finger domain, C3HC4 (zinc finger)"/>
    <property type="match status" value="1"/>
</dbReference>
<evidence type="ECO:0000256" key="2">
    <source>
        <dbReference type="ARBA" id="ARBA00022771"/>
    </source>
</evidence>
<proteinExistence type="predicted"/>
<dbReference type="SUPFAM" id="SSF50891">
    <property type="entry name" value="Cyclophilin-like"/>
    <property type="match status" value="1"/>
</dbReference>
<evidence type="ECO:0000256" key="3">
    <source>
        <dbReference type="ARBA" id="ARBA00022833"/>
    </source>
</evidence>
<accession>A0AAE1KX72</accession>
<dbReference type="PROSITE" id="PS00518">
    <property type="entry name" value="ZF_RING_1"/>
    <property type="match status" value="1"/>
</dbReference>
<evidence type="ECO:0000256" key="1">
    <source>
        <dbReference type="ARBA" id="ARBA00022723"/>
    </source>
</evidence>
<dbReference type="AlphaFoldDB" id="A0AAE1KX72"/>
<dbReference type="InterPro" id="IPR017907">
    <property type="entry name" value="Znf_RING_CS"/>
</dbReference>
<dbReference type="GO" id="GO:0008270">
    <property type="term" value="F:zinc ion binding"/>
    <property type="evidence" value="ECO:0007669"/>
    <property type="project" value="UniProtKB-KW"/>
</dbReference>
<dbReference type="InterPro" id="IPR052667">
    <property type="entry name" value="E3_ubiquitin-ligase_RING"/>
</dbReference>
<dbReference type="PANTHER" id="PTHR47156:SF10">
    <property type="entry name" value="E3 UBIQUITIN-PROTEIN LIGASE TRIM-21-RELATED"/>
    <property type="match status" value="1"/>
</dbReference>
<comment type="caution">
    <text evidence="6">The sequence shown here is derived from an EMBL/GenBank/DDBJ whole genome shotgun (WGS) entry which is preliminary data.</text>
</comment>
<organism evidence="6 7">
    <name type="scientific">Petrolisthes cinctipes</name>
    <name type="common">Flat porcelain crab</name>
    <dbReference type="NCBI Taxonomy" id="88211"/>
    <lineage>
        <taxon>Eukaryota</taxon>
        <taxon>Metazoa</taxon>
        <taxon>Ecdysozoa</taxon>
        <taxon>Arthropoda</taxon>
        <taxon>Crustacea</taxon>
        <taxon>Multicrustacea</taxon>
        <taxon>Malacostraca</taxon>
        <taxon>Eumalacostraca</taxon>
        <taxon>Eucarida</taxon>
        <taxon>Decapoda</taxon>
        <taxon>Pleocyemata</taxon>
        <taxon>Anomura</taxon>
        <taxon>Galatheoidea</taxon>
        <taxon>Porcellanidae</taxon>
        <taxon>Petrolisthes</taxon>
    </lineage>
</organism>
<reference evidence="6" key="1">
    <citation type="submission" date="2023-10" db="EMBL/GenBank/DDBJ databases">
        <title>Genome assemblies of two species of porcelain crab, Petrolisthes cinctipes and Petrolisthes manimaculis (Anomura: Porcellanidae).</title>
        <authorList>
            <person name="Angst P."/>
        </authorList>
    </citation>
    <scope>NUCLEOTIDE SEQUENCE</scope>
    <source>
        <strain evidence="6">PB745_01</strain>
        <tissue evidence="6">Gill</tissue>
    </source>
</reference>
<keyword evidence="1" id="KW-0479">Metal-binding</keyword>
<protein>
    <recommendedName>
        <fullName evidence="5">RING-type domain-containing protein</fullName>
    </recommendedName>
</protein>
<dbReference type="InterPro" id="IPR001841">
    <property type="entry name" value="Znf_RING"/>
</dbReference>
<dbReference type="InterPro" id="IPR029000">
    <property type="entry name" value="Cyclophilin-like_dom_sf"/>
</dbReference>
<keyword evidence="7" id="KW-1185">Reference proteome</keyword>
<keyword evidence="2 4" id="KW-0863">Zinc-finger</keyword>
<name>A0AAE1KX72_PETCI</name>
<keyword evidence="3" id="KW-0862">Zinc</keyword>
<dbReference type="EMBL" id="JAWQEG010000531">
    <property type="protein sequence ID" value="KAK3888786.1"/>
    <property type="molecule type" value="Genomic_DNA"/>
</dbReference>
<dbReference type="Pfam" id="PF13639">
    <property type="entry name" value="zf-RING_2"/>
    <property type="match status" value="1"/>
</dbReference>
<evidence type="ECO:0000256" key="4">
    <source>
        <dbReference type="PROSITE-ProRule" id="PRU00175"/>
    </source>
</evidence>
<sequence length="530" mass="58539">MTLQPFMPAGVIEKLPCVLAHTHRWCWVLVMASRECGVCLEQYDEGQHRPRCLSCGHTVCTSCLSNAITRNPASLTCPFCRVPQPRRVASVEDIPVNFTVLNLLQDTMHIAGTPRAQALLAEVKREANEFTTTHLVAYNCHILRLKDYQERLASKRRTQEEQVAVLETLLTQHKAILENLATTASRVTTVLTQGYDQREALKASQARINGATSLLQVTAAHEEDRTFSNSVEEWSKQAQQILQTQVVGEARELDRVTDAALQAVVDHNMAQVTEALAQTKPIIHHSPPGHPQVDFEYSSGVALLVSKICQMADMVGSTVWVVKEDDGRKRCARLTLTPHRLYLSALREGDPPRYSHVFPFDEVRGLVEESCLKVYLEMSWEGKAQGRVCIKLVNTVARTRLFFLLCTGEWGPSYLNTRLLEVESRGMPGERIWGGDYQNNDGSGGAALPGLTRGPLHSQSATAGLVAGFCYGDDHRKPAHFVIYTGDCPVVYEECPLGRVEEGLDIVQAAAALPDITAATITECGVVISL</sequence>
<evidence type="ECO:0000259" key="5">
    <source>
        <dbReference type="PROSITE" id="PS50089"/>
    </source>
</evidence>
<dbReference type="SMART" id="SM00184">
    <property type="entry name" value="RING"/>
    <property type="match status" value="1"/>
</dbReference>
<dbReference type="Proteomes" id="UP001286313">
    <property type="component" value="Unassembled WGS sequence"/>
</dbReference>
<feature type="domain" description="RING-type" evidence="5">
    <location>
        <begin position="36"/>
        <end position="81"/>
    </location>
</feature>
<dbReference type="PANTHER" id="PTHR47156">
    <property type="entry name" value="PROTEIN CBG20824"/>
    <property type="match status" value="1"/>
</dbReference>